<dbReference type="HOGENOM" id="CLU_051728_0_0_1"/>
<accession>A0A0C2W6H4</accession>
<organism evidence="1 2">
    <name type="scientific">Serendipita vermifera MAFF 305830</name>
    <dbReference type="NCBI Taxonomy" id="933852"/>
    <lineage>
        <taxon>Eukaryota</taxon>
        <taxon>Fungi</taxon>
        <taxon>Dikarya</taxon>
        <taxon>Basidiomycota</taxon>
        <taxon>Agaricomycotina</taxon>
        <taxon>Agaricomycetes</taxon>
        <taxon>Sebacinales</taxon>
        <taxon>Serendipitaceae</taxon>
        <taxon>Serendipita</taxon>
    </lineage>
</organism>
<reference evidence="2" key="2">
    <citation type="submission" date="2015-01" db="EMBL/GenBank/DDBJ databases">
        <title>Evolutionary Origins and Diversification of the Mycorrhizal Mutualists.</title>
        <authorList>
            <consortium name="DOE Joint Genome Institute"/>
            <consortium name="Mycorrhizal Genomics Consortium"/>
            <person name="Kohler A."/>
            <person name="Kuo A."/>
            <person name="Nagy L.G."/>
            <person name="Floudas D."/>
            <person name="Copeland A."/>
            <person name="Barry K.W."/>
            <person name="Cichocki N."/>
            <person name="Veneault-Fourrey C."/>
            <person name="LaButti K."/>
            <person name="Lindquist E.A."/>
            <person name="Lipzen A."/>
            <person name="Lundell T."/>
            <person name="Morin E."/>
            <person name="Murat C."/>
            <person name="Riley R."/>
            <person name="Ohm R."/>
            <person name="Sun H."/>
            <person name="Tunlid A."/>
            <person name="Henrissat B."/>
            <person name="Grigoriev I.V."/>
            <person name="Hibbett D.S."/>
            <person name="Martin F."/>
        </authorList>
    </citation>
    <scope>NUCLEOTIDE SEQUENCE [LARGE SCALE GENOMIC DNA]</scope>
    <source>
        <strain evidence="2">MAFF 305830</strain>
    </source>
</reference>
<dbReference type="Proteomes" id="UP000054097">
    <property type="component" value="Unassembled WGS sequence"/>
</dbReference>
<name>A0A0C2W6H4_SERVB</name>
<evidence type="ECO:0000313" key="1">
    <source>
        <dbReference type="EMBL" id="KIM22028.1"/>
    </source>
</evidence>
<gene>
    <name evidence="1" type="ORF">M408DRAFT_333092</name>
</gene>
<proteinExistence type="predicted"/>
<protein>
    <submittedName>
        <fullName evidence="1">Uncharacterized protein</fullName>
    </submittedName>
</protein>
<dbReference type="AlphaFoldDB" id="A0A0C2W6H4"/>
<dbReference type="EMBL" id="KN824365">
    <property type="protein sequence ID" value="KIM22028.1"/>
    <property type="molecule type" value="Genomic_DNA"/>
</dbReference>
<evidence type="ECO:0000313" key="2">
    <source>
        <dbReference type="Proteomes" id="UP000054097"/>
    </source>
</evidence>
<keyword evidence="2" id="KW-1185">Reference proteome</keyword>
<sequence length="434" mass="49712">MQLKEKHLDELKELRTLQDSWNSSGPPSALSHLTESMTGYFNQEISILEHATAEMGRMKREMPELFESMGPPETKIDHEELARLYAECQDSHAVVIQPEAGAIFDTWRRNRDTGMLPEIDRNYRKSVHKQHKATEEAHLWYTESVPTILERHQQRIEDIKSFSTRVLNSTRETSVALSTASSSAIHANKEINSVRLIDPLHKQVEAETQHIFLKPIEYRNYLQGGQVSKPIFGLGIEETTVLVTQIQETVASSSPLMAFTHWVDVAFFIEKELTEENSLPGLLQKQNRQYKTHLLIGALMMDEPLLPISRSDLSLYGGGIPRTKIKQLLERTLGSRRQQLMPLLVRLVTYWMMYLNDGVLNVFDELSAFLIRSLGCSGLLASLWRKWDAIFDQPFPDGVERRWNGEALLPEVVWLKSGQMYNRNKVKEASEPTA</sequence>
<reference evidence="1 2" key="1">
    <citation type="submission" date="2014-04" db="EMBL/GenBank/DDBJ databases">
        <authorList>
            <consortium name="DOE Joint Genome Institute"/>
            <person name="Kuo A."/>
            <person name="Zuccaro A."/>
            <person name="Kohler A."/>
            <person name="Nagy L.G."/>
            <person name="Floudas D."/>
            <person name="Copeland A."/>
            <person name="Barry K.W."/>
            <person name="Cichocki N."/>
            <person name="Veneault-Fourrey C."/>
            <person name="LaButti K."/>
            <person name="Lindquist E.A."/>
            <person name="Lipzen A."/>
            <person name="Lundell T."/>
            <person name="Morin E."/>
            <person name="Murat C."/>
            <person name="Sun H."/>
            <person name="Tunlid A."/>
            <person name="Henrissat B."/>
            <person name="Grigoriev I.V."/>
            <person name="Hibbett D.S."/>
            <person name="Martin F."/>
            <person name="Nordberg H.P."/>
            <person name="Cantor M.N."/>
            <person name="Hua S.X."/>
        </authorList>
    </citation>
    <scope>NUCLEOTIDE SEQUENCE [LARGE SCALE GENOMIC DNA]</scope>
    <source>
        <strain evidence="1 2">MAFF 305830</strain>
    </source>
</reference>